<proteinExistence type="predicted"/>
<dbReference type="Proteomes" id="UP000199092">
    <property type="component" value="Chromosome I"/>
</dbReference>
<evidence type="ECO:0000313" key="2">
    <source>
        <dbReference type="Proteomes" id="UP000199092"/>
    </source>
</evidence>
<dbReference type="InterPro" id="IPR046828">
    <property type="entry name" value="RepSA"/>
</dbReference>
<name>A0A1H1ZN59_9ACTN</name>
<evidence type="ECO:0000313" key="1">
    <source>
        <dbReference type="EMBL" id="SDT35134.1"/>
    </source>
</evidence>
<dbReference type="AlphaFoldDB" id="A0A1H1ZN59"/>
<dbReference type="EMBL" id="LT629749">
    <property type="protein sequence ID" value="SDT35134.1"/>
    <property type="molecule type" value="Genomic_DNA"/>
</dbReference>
<reference evidence="1 2" key="1">
    <citation type="submission" date="2016-10" db="EMBL/GenBank/DDBJ databases">
        <authorList>
            <person name="de Groot N.N."/>
        </authorList>
    </citation>
    <scope>NUCLEOTIDE SEQUENCE [LARGE SCALE GENOMIC DNA]</scope>
    <source>
        <strain evidence="1 2">DSM 21741</strain>
    </source>
</reference>
<organism evidence="1 2">
    <name type="scientific">Friedmanniella luteola</name>
    <dbReference type="NCBI Taxonomy" id="546871"/>
    <lineage>
        <taxon>Bacteria</taxon>
        <taxon>Bacillati</taxon>
        <taxon>Actinomycetota</taxon>
        <taxon>Actinomycetes</taxon>
        <taxon>Propionibacteriales</taxon>
        <taxon>Nocardioidaceae</taxon>
        <taxon>Friedmanniella</taxon>
    </lineage>
</organism>
<keyword evidence="2" id="KW-1185">Reference proteome</keyword>
<evidence type="ECO:0008006" key="3">
    <source>
        <dbReference type="Google" id="ProtNLM"/>
    </source>
</evidence>
<gene>
    <name evidence="1" type="ORF">SAMN04488543_3888</name>
</gene>
<accession>A0A1H1ZN59</accession>
<protein>
    <recommendedName>
        <fullName evidence="3">Replication initiation protein</fullName>
    </recommendedName>
</protein>
<sequence length="531" mass="57963">MPRGGFALAARHTLWVVIVTVDLSTLEPRPAADHDRVWRRDDDEDSDRGVLKLDNLSPEVSQLVLARLVSKNFGAWADTLARVGNCVRPVRLRGTSDRIDPTTGEVLSSFSSTDHPLGVVHVRCGNRRASECPSCSRLYAADMFHLIRAGVTGGKTVPESVGDHPLLFVTLTAPSFGRVHTSGRCHPADTTRRCPHGRPLDCGVVHAEGVEGRRAAGLLGQPLCADCYDYASHVVWQWFAPDLWRRFTIALHRSLAHHLGIPALALPEVATVQYAKVAEFQRRGAVHFHALIRLDGPRTTDGVTNPPGAVTADLLARLVTEAASAVQLHVPAVDDLDVPRRLVFGRQLDVRVVRSHRPDDDQALTAAQVAGYLAKYSTKTASDDVATTTAHHRRLHTTIADLDLRAQVATLATGHSPYQLLGHWGRMLGFRGHFATKSRRYSITLGQLRRARQRAQARIAASRATGTPLDLASLEADLLADEEESTLVVGRWSYLGSGWADEGETALATAAAARAREYAQERAAQRRTPAQ</sequence>
<dbReference type="Pfam" id="PF20199">
    <property type="entry name" value="RepSA"/>
    <property type="match status" value="1"/>
</dbReference>
<dbReference type="STRING" id="546871.SAMN04488543_3888"/>